<dbReference type="InterPro" id="IPR007165">
    <property type="entry name" value="Phage_holin_4_2"/>
</dbReference>
<keyword evidence="1" id="KW-1133">Transmembrane helix</keyword>
<evidence type="ECO:0008006" key="4">
    <source>
        <dbReference type="Google" id="ProtNLM"/>
    </source>
</evidence>
<feature type="transmembrane region" description="Helical" evidence="1">
    <location>
        <begin position="20"/>
        <end position="45"/>
    </location>
</feature>
<reference evidence="2 3" key="1">
    <citation type="journal article" date="2014" name="Int. J. Syst. Evol. Microbiol.">
        <title>Complete genome sequence of Corynebacterium casei LMG S-19264T (=DSM 44701T), isolated from a smear-ripened cheese.</title>
        <authorList>
            <consortium name="US DOE Joint Genome Institute (JGI-PGF)"/>
            <person name="Walter F."/>
            <person name="Albersmeier A."/>
            <person name="Kalinowski J."/>
            <person name="Ruckert C."/>
        </authorList>
    </citation>
    <scope>NUCLEOTIDE SEQUENCE [LARGE SCALE GENOMIC DNA]</scope>
    <source>
        <strain evidence="2 3">CGMCC 1.16330</strain>
    </source>
</reference>
<proteinExistence type="predicted"/>
<dbReference type="PANTHER" id="PTHR37309">
    <property type="entry name" value="SLR0284 PROTEIN"/>
    <property type="match status" value="1"/>
</dbReference>
<evidence type="ECO:0000313" key="3">
    <source>
        <dbReference type="Proteomes" id="UP000597507"/>
    </source>
</evidence>
<dbReference type="AlphaFoldDB" id="A0A8J2Z7F9"/>
<accession>A0A8J2Z7F9</accession>
<dbReference type="Pfam" id="PF04020">
    <property type="entry name" value="Phage_holin_4_2"/>
    <property type="match status" value="1"/>
</dbReference>
<feature type="transmembrane region" description="Helical" evidence="1">
    <location>
        <begin position="87"/>
        <end position="107"/>
    </location>
</feature>
<protein>
    <recommendedName>
        <fullName evidence="4">Phage holin family protein</fullName>
    </recommendedName>
</protein>
<keyword evidence="1" id="KW-0472">Membrane</keyword>
<organism evidence="2 3">
    <name type="scientific">Caldovatus sediminis</name>
    <dbReference type="NCBI Taxonomy" id="2041189"/>
    <lineage>
        <taxon>Bacteria</taxon>
        <taxon>Pseudomonadati</taxon>
        <taxon>Pseudomonadota</taxon>
        <taxon>Alphaproteobacteria</taxon>
        <taxon>Acetobacterales</taxon>
        <taxon>Roseomonadaceae</taxon>
        <taxon>Caldovatus</taxon>
    </lineage>
</organism>
<keyword evidence="1" id="KW-0812">Transmembrane</keyword>
<dbReference type="RefSeq" id="WP_188897557.1">
    <property type="nucleotide sequence ID" value="NZ_BMKS01000001.1"/>
</dbReference>
<feature type="transmembrane region" description="Helical" evidence="1">
    <location>
        <begin position="57"/>
        <end position="81"/>
    </location>
</feature>
<keyword evidence="3" id="KW-1185">Reference proteome</keyword>
<sequence>MGFLARTAINALALWAATEIVPGIHVAGLGTLILAAVVFGLVNAVVRPVAVILSLPLTLLTFGLFLLVVNAAMLGLTALLLPGMRIAGFWPALFGAIVVSVVSWIAGRAVGTQPDGSAR</sequence>
<dbReference type="Proteomes" id="UP000597507">
    <property type="component" value="Unassembled WGS sequence"/>
</dbReference>
<dbReference type="EMBL" id="BMKS01000001">
    <property type="protein sequence ID" value="GGG17560.1"/>
    <property type="molecule type" value="Genomic_DNA"/>
</dbReference>
<gene>
    <name evidence="2" type="ORF">GCM10010964_02210</name>
</gene>
<evidence type="ECO:0000313" key="2">
    <source>
        <dbReference type="EMBL" id="GGG17560.1"/>
    </source>
</evidence>
<comment type="caution">
    <text evidence="2">The sequence shown here is derived from an EMBL/GenBank/DDBJ whole genome shotgun (WGS) entry which is preliminary data.</text>
</comment>
<dbReference type="PANTHER" id="PTHR37309:SF1">
    <property type="entry name" value="SLR0284 PROTEIN"/>
    <property type="match status" value="1"/>
</dbReference>
<name>A0A8J2Z7F9_9PROT</name>
<evidence type="ECO:0000256" key="1">
    <source>
        <dbReference type="SAM" id="Phobius"/>
    </source>
</evidence>